<feature type="compositionally biased region" description="Basic and acidic residues" evidence="5">
    <location>
        <begin position="61"/>
        <end position="76"/>
    </location>
</feature>
<dbReference type="PANTHER" id="PTHR12681">
    <property type="entry name" value="ZINC FINGER-CONTAINING PROTEIN P48ZNF"/>
    <property type="match status" value="1"/>
</dbReference>
<feature type="region of interest" description="Disordered" evidence="5">
    <location>
        <begin position="248"/>
        <end position="339"/>
    </location>
</feature>
<dbReference type="GO" id="GO:0002181">
    <property type="term" value="P:cytoplasmic translation"/>
    <property type="evidence" value="ECO:0007669"/>
    <property type="project" value="TreeGrafter"/>
</dbReference>
<dbReference type="Proteomes" id="UP000570595">
    <property type="component" value="Unassembled WGS sequence"/>
</dbReference>
<evidence type="ECO:0000256" key="3">
    <source>
        <dbReference type="ARBA" id="ARBA00022833"/>
    </source>
</evidence>
<evidence type="ECO:0000256" key="2">
    <source>
        <dbReference type="ARBA" id="ARBA00022771"/>
    </source>
</evidence>
<evidence type="ECO:0000256" key="5">
    <source>
        <dbReference type="SAM" id="MobiDB-lite"/>
    </source>
</evidence>
<feature type="compositionally biased region" description="Basic and acidic residues" evidence="5">
    <location>
        <begin position="250"/>
        <end position="270"/>
    </location>
</feature>
<keyword evidence="3 4" id="KW-0862">Zinc</keyword>
<evidence type="ECO:0000256" key="1">
    <source>
        <dbReference type="ARBA" id="ARBA00022723"/>
    </source>
</evidence>
<feature type="region of interest" description="Disordered" evidence="5">
    <location>
        <begin position="1"/>
        <end position="76"/>
    </location>
</feature>
<sequence>MAPKGGKQDQGAEKAKMKARERVAEDKTFGLKNKNKSHKVQRYVQEVQAAAKAKPGQRGPQKNEFEKREEKKKEEQRKFLLQSIFSGVQLETKKDKKKAAKQKKKEEEEKYGKIDLYSDNRDKKGESDEEKKEDTMDHWDQAKLEQVIKTKHNATNTNKPTEIICKYFLDAVEKGVYGWFWACPNGGDKCKYRHALPAGYVLKKRKTEDDDDDYDNGPSIDEIIEQERQALPAGGTPVTLETFTAWKKKKQEEREAEEERKKQERIAQAKKEKRSVMSGRDLFTFDPTLFADDEDASSDSSDEEESDEEDNEVDTPQHVLQSTDAAALFSKDEELPDDD</sequence>
<dbReference type="GO" id="GO:0008270">
    <property type="term" value="F:zinc ion binding"/>
    <property type="evidence" value="ECO:0007669"/>
    <property type="project" value="UniProtKB-KW"/>
</dbReference>
<name>A0A7J6LWK1_PEROL</name>
<dbReference type="GO" id="GO:0003729">
    <property type="term" value="F:mRNA binding"/>
    <property type="evidence" value="ECO:0007669"/>
    <property type="project" value="TreeGrafter"/>
</dbReference>
<reference evidence="9 10" key="1">
    <citation type="submission" date="2020-04" db="EMBL/GenBank/DDBJ databases">
        <title>Perkinsus olseni comparative genomics.</title>
        <authorList>
            <person name="Bogema D.R."/>
        </authorList>
    </citation>
    <scope>NUCLEOTIDE SEQUENCE [LARGE SCALE GENOMIC DNA]</scope>
    <source>
        <strain evidence="7">ATCC PRA-179</strain>
        <strain evidence="8">ATCC PRA-31</strain>
    </source>
</reference>
<gene>
    <name evidence="8" type="ORF">FOL46_001237</name>
    <name evidence="7" type="ORF">FOZ61_001498</name>
</gene>
<organism evidence="7 9">
    <name type="scientific">Perkinsus olseni</name>
    <name type="common">Perkinsus atlanticus</name>
    <dbReference type="NCBI Taxonomy" id="32597"/>
    <lineage>
        <taxon>Eukaryota</taxon>
        <taxon>Sar</taxon>
        <taxon>Alveolata</taxon>
        <taxon>Perkinsozoa</taxon>
        <taxon>Perkinsea</taxon>
        <taxon>Perkinsida</taxon>
        <taxon>Perkinsidae</taxon>
        <taxon>Perkinsus</taxon>
    </lineage>
</organism>
<dbReference type="OrthoDB" id="278280at2759"/>
<feature type="region of interest" description="Disordered" evidence="5">
    <location>
        <begin position="91"/>
        <end position="138"/>
    </location>
</feature>
<protein>
    <recommendedName>
        <fullName evidence="6">C3H1-type domain-containing protein</fullName>
    </recommendedName>
</protein>
<comment type="caution">
    <text evidence="7">The sequence shown here is derived from an EMBL/GenBank/DDBJ whole genome shotgun (WGS) entry which is preliminary data.</text>
</comment>
<dbReference type="Gene3D" id="6.20.400.10">
    <property type="match status" value="1"/>
</dbReference>
<dbReference type="AlphaFoldDB" id="A0A7J6LWK1"/>
<feature type="compositionally biased region" description="Acidic residues" evidence="5">
    <location>
        <begin position="291"/>
        <end position="313"/>
    </location>
</feature>
<accession>A0A7J6LWK1</accession>
<dbReference type="PROSITE" id="PS50103">
    <property type="entry name" value="ZF_C3H1"/>
    <property type="match status" value="1"/>
</dbReference>
<feature type="compositionally biased region" description="Basic and acidic residues" evidence="5">
    <location>
        <begin position="104"/>
        <end position="138"/>
    </location>
</feature>
<dbReference type="GO" id="GO:0005829">
    <property type="term" value="C:cytosol"/>
    <property type="evidence" value="ECO:0007669"/>
    <property type="project" value="TreeGrafter"/>
</dbReference>
<feature type="zinc finger region" description="C3H1-type" evidence="4">
    <location>
        <begin position="159"/>
        <end position="197"/>
    </location>
</feature>
<dbReference type="EMBL" id="JABAHT010000138">
    <property type="protein sequence ID" value="KAF4663594.1"/>
    <property type="molecule type" value="Genomic_DNA"/>
</dbReference>
<evidence type="ECO:0000313" key="9">
    <source>
        <dbReference type="Proteomes" id="UP000570595"/>
    </source>
</evidence>
<dbReference type="InterPro" id="IPR032378">
    <property type="entry name" value="ZC3H15/TMA46_C"/>
</dbReference>
<dbReference type="EMBL" id="JABANN010000134">
    <property type="protein sequence ID" value="KAF4669765.1"/>
    <property type="molecule type" value="Genomic_DNA"/>
</dbReference>
<dbReference type="PANTHER" id="PTHR12681:SF0">
    <property type="entry name" value="ZINC FINGER CCCH DOMAIN-CONTAINING PROTEIN 15"/>
    <property type="match status" value="1"/>
</dbReference>
<dbReference type="Proteomes" id="UP000572268">
    <property type="component" value="Unassembled WGS sequence"/>
</dbReference>
<evidence type="ECO:0000313" key="10">
    <source>
        <dbReference type="Proteomes" id="UP000572268"/>
    </source>
</evidence>
<feature type="compositionally biased region" description="Basic and acidic residues" evidence="5">
    <location>
        <begin position="1"/>
        <end position="29"/>
    </location>
</feature>
<evidence type="ECO:0000259" key="6">
    <source>
        <dbReference type="PROSITE" id="PS50103"/>
    </source>
</evidence>
<keyword evidence="2 4" id="KW-0863">Zinc-finger</keyword>
<proteinExistence type="predicted"/>
<evidence type="ECO:0000256" key="4">
    <source>
        <dbReference type="PROSITE-ProRule" id="PRU00723"/>
    </source>
</evidence>
<dbReference type="Pfam" id="PF16543">
    <property type="entry name" value="DFRP_C"/>
    <property type="match status" value="1"/>
</dbReference>
<evidence type="ECO:0000313" key="8">
    <source>
        <dbReference type="EMBL" id="KAF4669765.1"/>
    </source>
</evidence>
<keyword evidence="1 4" id="KW-0479">Metal-binding</keyword>
<feature type="domain" description="C3H1-type" evidence="6">
    <location>
        <begin position="159"/>
        <end position="197"/>
    </location>
</feature>
<dbReference type="InterPro" id="IPR000571">
    <property type="entry name" value="Znf_CCCH"/>
</dbReference>
<evidence type="ECO:0000313" key="7">
    <source>
        <dbReference type="EMBL" id="KAF4663594.1"/>
    </source>
</evidence>